<protein>
    <submittedName>
        <fullName evidence="1">Uncharacterized protein</fullName>
    </submittedName>
</protein>
<sequence>MVTTTRESTAAFTTEQVHRIDSHIRDLDREIIERCIEQQAVAGHALAVIANAAHPGVHTVRVHDIGAAGTWDKVVCLVGDRAEPLPATAAGEQIDSVLTAMFRRLPDGVSGPWSRSGRDAFLTVSAALALGDRYPFLPVHERLLAHVEKQTGRTIRRIEIGTELYENGYFYSEHIEVDYSDGDGDTVYVEDLNDFTDELRHWVGDPGPQTTVTIERTAKGITME</sequence>
<dbReference type="RefSeq" id="WP_280763285.1">
    <property type="nucleotide sequence ID" value="NZ_JARXVC010000017.1"/>
</dbReference>
<accession>A0ABT6MI91</accession>
<dbReference type="Proteomes" id="UP001160334">
    <property type="component" value="Unassembled WGS sequence"/>
</dbReference>
<evidence type="ECO:0000313" key="2">
    <source>
        <dbReference type="Proteomes" id="UP001160334"/>
    </source>
</evidence>
<keyword evidence="2" id="KW-1185">Reference proteome</keyword>
<name>A0ABT6MI91_9NOCA</name>
<reference evidence="1 2" key="1">
    <citation type="submission" date="2023-04" db="EMBL/GenBank/DDBJ databases">
        <title>Forest soil microbial communities from Buena Vista Peninsula, Colon Province, Panama.</title>
        <authorList>
            <person name="Bouskill N."/>
        </authorList>
    </citation>
    <scope>NUCLEOTIDE SEQUENCE [LARGE SCALE GENOMIC DNA]</scope>
    <source>
        <strain evidence="1 2">CFH S0262</strain>
    </source>
</reference>
<evidence type="ECO:0000313" key="1">
    <source>
        <dbReference type="EMBL" id="MDH6284038.1"/>
    </source>
</evidence>
<organism evidence="1 2">
    <name type="scientific">Prescottella agglutinans</name>
    <dbReference type="NCBI Taxonomy" id="1644129"/>
    <lineage>
        <taxon>Bacteria</taxon>
        <taxon>Bacillati</taxon>
        <taxon>Actinomycetota</taxon>
        <taxon>Actinomycetes</taxon>
        <taxon>Mycobacteriales</taxon>
        <taxon>Nocardiaceae</taxon>
        <taxon>Prescottella</taxon>
    </lineage>
</organism>
<gene>
    <name evidence="1" type="ORF">M2280_005289</name>
</gene>
<comment type="caution">
    <text evidence="1">The sequence shown here is derived from an EMBL/GenBank/DDBJ whole genome shotgun (WGS) entry which is preliminary data.</text>
</comment>
<dbReference type="EMBL" id="JARXVC010000017">
    <property type="protein sequence ID" value="MDH6284038.1"/>
    <property type="molecule type" value="Genomic_DNA"/>
</dbReference>
<proteinExistence type="predicted"/>